<proteinExistence type="inferred from homology"/>
<keyword evidence="4" id="KW-1185">Reference proteome</keyword>
<dbReference type="GO" id="GO:0097176">
    <property type="term" value="P:epoxide metabolic process"/>
    <property type="evidence" value="ECO:0007669"/>
    <property type="project" value="TreeGrafter"/>
</dbReference>
<name>A0A317WU46_9EURO</name>
<reference evidence="3 4" key="1">
    <citation type="submission" date="2016-12" db="EMBL/GenBank/DDBJ databases">
        <title>The genomes of Aspergillus section Nigri reveals drivers in fungal speciation.</title>
        <authorList>
            <consortium name="DOE Joint Genome Institute"/>
            <person name="Vesth T.C."/>
            <person name="Nybo J."/>
            <person name="Theobald S."/>
            <person name="Brandl J."/>
            <person name="Frisvad J.C."/>
            <person name="Nielsen K.F."/>
            <person name="Lyhne E.K."/>
            <person name="Kogle M.E."/>
            <person name="Kuo A."/>
            <person name="Riley R."/>
            <person name="Clum A."/>
            <person name="Nolan M."/>
            <person name="Lipzen A."/>
            <person name="Salamov A."/>
            <person name="Henrissat B."/>
            <person name="Wiebenga A."/>
            <person name="De Vries R.P."/>
            <person name="Grigoriev I.V."/>
            <person name="Mortensen U.H."/>
            <person name="Andersen M.R."/>
            <person name="Baker S.E."/>
        </authorList>
    </citation>
    <scope>NUCLEOTIDE SEQUENCE [LARGE SCALE GENOMIC DNA]</scope>
    <source>
        <strain evidence="3 4">CBS 117.55</strain>
    </source>
</reference>
<dbReference type="GO" id="GO:0004301">
    <property type="term" value="F:epoxide hydrolase activity"/>
    <property type="evidence" value="ECO:0007669"/>
    <property type="project" value="TreeGrafter"/>
</dbReference>
<dbReference type="PANTHER" id="PTHR21661:SF35">
    <property type="entry name" value="EPOXIDE HYDROLASE"/>
    <property type="match status" value="1"/>
</dbReference>
<dbReference type="STRING" id="1448321.A0A317WU46"/>
<dbReference type="InterPro" id="IPR029058">
    <property type="entry name" value="AB_hydrolase_fold"/>
</dbReference>
<dbReference type="SUPFAM" id="SSF53474">
    <property type="entry name" value="alpha/beta-Hydrolases"/>
    <property type="match status" value="1"/>
</dbReference>
<dbReference type="Proteomes" id="UP000247233">
    <property type="component" value="Unassembled WGS sequence"/>
</dbReference>
<dbReference type="GeneID" id="37069604"/>
<evidence type="ECO:0000256" key="2">
    <source>
        <dbReference type="ARBA" id="ARBA00022801"/>
    </source>
</evidence>
<gene>
    <name evidence="3" type="ORF">BO70DRAFT_415271</name>
</gene>
<evidence type="ECO:0000313" key="3">
    <source>
        <dbReference type="EMBL" id="PWY89859.1"/>
    </source>
</evidence>
<dbReference type="PANTHER" id="PTHR21661">
    <property type="entry name" value="EPOXIDE HYDROLASE 1-RELATED"/>
    <property type="match status" value="1"/>
</dbReference>
<protein>
    <submittedName>
        <fullName evidence="3">Alpha/beta-hydrolase</fullName>
    </submittedName>
</protein>
<keyword evidence="2 3" id="KW-0378">Hydrolase</keyword>
<evidence type="ECO:0000256" key="1">
    <source>
        <dbReference type="ARBA" id="ARBA00010088"/>
    </source>
</evidence>
<evidence type="ECO:0000313" key="4">
    <source>
        <dbReference type="Proteomes" id="UP000247233"/>
    </source>
</evidence>
<organism evidence="3 4">
    <name type="scientific">Aspergillus heteromorphus CBS 117.55</name>
    <dbReference type="NCBI Taxonomy" id="1448321"/>
    <lineage>
        <taxon>Eukaryota</taxon>
        <taxon>Fungi</taxon>
        <taxon>Dikarya</taxon>
        <taxon>Ascomycota</taxon>
        <taxon>Pezizomycotina</taxon>
        <taxon>Eurotiomycetes</taxon>
        <taxon>Eurotiomycetidae</taxon>
        <taxon>Eurotiales</taxon>
        <taxon>Aspergillaceae</taxon>
        <taxon>Aspergillus</taxon>
        <taxon>Aspergillus subgen. Circumdati</taxon>
    </lineage>
</organism>
<comment type="similarity">
    <text evidence="1">Belongs to the peptidase S33 family.</text>
</comment>
<dbReference type="RefSeq" id="XP_025402690.1">
    <property type="nucleotide sequence ID" value="XM_025547367.1"/>
</dbReference>
<accession>A0A317WU46</accession>
<dbReference type="Gene3D" id="3.40.50.1820">
    <property type="entry name" value="alpha/beta hydrolase"/>
    <property type="match status" value="1"/>
</dbReference>
<dbReference type="AlphaFoldDB" id="A0A317WU46"/>
<comment type="caution">
    <text evidence="3">The sequence shown here is derived from an EMBL/GenBank/DDBJ whole genome shotgun (WGS) entry which is preliminary data.</text>
</comment>
<sequence length="238" mass="26056">MLTLGYSEYIIQAGDIGHLIARTMASNYNPHCKALHTNSALPAEPTAESHPELHAKIQNTPLTDSEKESIIRTATISKDGMTYYQQLSTRPQTLGYSLTDSPVGILAWIHEKLHDWTDNYPWTDDEILTCVTIHYFSTAGAAAPGSVYYAMEHSSPGALVEAQKYVDVPLGIARFAKDLVLLPRLWNQTLGRVVSESEYARGGHFAAWECPTEIVGDVRAMFGRGGTVSGCVDGRDGV</sequence>
<dbReference type="OrthoDB" id="7130006at2759"/>
<dbReference type="VEuPathDB" id="FungiDB:BO70DRAFT_415271"/>
<dbReference type="EMBL" id="MSFL01000003">
    <property type="protein sequence ID" value="PWY89859.1"/>
    <property type="molecule type" value="Genomic_DNA"/>
</dbReference>